<feature type="disulfide bond" evidence="29">
    <location>
        <begin position="660"/>
        <end position="681"/>
    </location>
</feature>
<evidence type="ECO:0000256" key="1">
    <source>
        <dbReference type="ARBA" id="ARBA00004123"/>
    </source>
</evidence>
<keyword evidence="22" id="KW-0539">Nucleus</keyword>
<feature type="compositionally biased region" description="Basic and acidic residues" evidence="30">
    <location>
        <begin position="2056"/>
        <end position="2078"/>
    </location>
</feature>
<dbReference type="SMART" id="SM00042">
    <property type="entry name" value="CUB"/>
    <property type="match status" value="1"/>
</dbReference>
<dbReference type="Pfam" id="PF00362">
    <property type="entry name" value="Integrin_beta"/>
    <property type="match status" value="1"/>
</dbReference>
<dbReference type="GO" id="GO:0000723">
    <property type="term" value="P:telomere maintenance"/>
    <property type="evidence" value="ECO:0007669"/>
    <property type="project" value="TreeGrafter"/>
</dbReference>
<evidence type="ECO:0000259" key="32">
    <source>
        <dbReference type="PROSITE" id="PS50963"/>
    </source>
</evidence>
<name>A0A444UCM8_ACIRT</name>
<keyword evidence="10" id="KW-0732">Signal</keyword>
<keyword evidence="19" id="KW-0472">Membrane</keyword>
<dbReference type="CDD" id="cd14267">
    <property type="entry name" value="Rif1_CTD_C-II_like"/>
    <property type="match status" value="1"/>
</dbReference>
<feature type="compositionally biased region" description="Basic and acidic residues" evidence="30">
    <location>
        <begin position="2648"/>
        <end position="2666"/>
    </location>
</feature>
<dbReference type="FunFam" id="2.10.25.10:FF:000258">
    <property type="entry name" value="Integrin beta"/>
    <property type="match status" value="1"/>
</dbReference>
<dbReference type="SMART" id="SM00445">
    <property type="entry name" value="LINK"/>
    <property type="match status" value="1"/>
</dbReference>
<dbReference type="PROSITE" id="PS00243">
    <property type="entry name" value="I_EGF_1"/>
    <property type="match status" value="1"/>
</dbReference>
<dbReference type="InterPro" id="IPR035914">
    <property type="entry name" value="Sperma_CUB_dom_sf"/>
</dbReference>
<dbReference type="InterPro" id="IPR022031">
    <property type="entry name" value="Rif1_N"/>
</dbReference>
<feature type="domain" description="Link" evidence="32">
    <location>
        <begin position="614"/>
        <end position="707"/>
    </location>
</feature>
<dbReference type="Pfam" id="PF00193">
    <property type="entry name" value="Xlink"/>
    <property type="match status" value="1"/>
</dbReference>
<feature type="compositionally biased region" description="Low complexity" evidence="30">
    <location>
        <begin position="1942"/>
        <end position="1957"/>
    </location>
</feature>
<keyword evidence="9" id="KW-0479">Metal-binding</keyword>
<dbReference type="SUPFAM" id="SSF56436">
    <property type="entry name" value="C-type lectin-like"/>
    <property type="match status" value="1"/>
</dbReference>
<sequence length="3051" mass="336561">MSGSATSCEECLLIHPDCAWCAQEEFGSRRTVTSRCDYRESLMKRGCEKHFIQSPSSSMAVLKNMPLSSKGSGPTQYDVIQIMPQKIALNLRPGDQTSFGVQVRQVEDYPVDLYYLMDLSLSMKDDLDTIRNLGTKLAEEMKKLTSNFRLGFGSFVDKNISPFSYTAAKYRNNPCNGYKLFPNCVPSFGFRHLLSLTDKVDRFNEEVQKQMVSRNRDAPEGGFDAILQAAVCKDKIGWRKEAFHLLVFTTDDVPHLALDGRLGGVVQPHDGQCHLNEKNEYSGSTKMDYPSLALLGEKLAENNIHLIFAVTKRLYVIYKNFTALIPGTTVEILDQDSKNIIQLIINAYNSIRSKVELTVWDHPEDINLSFTATCQDGRPRPGLRKCGDLKIGDTSIRSKVELTVWDHPEDINLSFTATCQDGRPRPGLRKCGDLKIGDTVSFNVSVDARGCPAEDTRHKFTIKPVGFKDTLEVTVNYKCTCGCTTETENNSTKCSSTGTYQCGICSCDPGYLGAQCECQEGEDSMYQTMCREAEGKQICSGRGECSCSQCLCYESEFGKIYGTFCECDDFSCARHKGILCSGSVLFGKMMCWFAVVQQYRSNYQPVEGGEQAAGVYHRESRKGRYQLTYKEAKAVCKYEGGKLASHAQLEAARKIGFHVCAAGWFDKGRVGYPIVKSGSNCGYGRVGIIDYGYRLNKSERWDVYCYNPTAKQCGGVLTDQRRFIQSPGYPDEYEDKQICYWHIRVRYGQQIHLRFLDFDVEDDPGCLADFLEVFDSYDDISGFSGRALCLKMMATVLSSSSSMLPLLETLEDSTVSLTEQTDAYLTIAKRLSGEDGRQFIPVVGKHFTRLCKAFKGHISSQNSELCQAALQALGFTVFHSSIVSGLPASYVEELILALNSLAVKSCDKNTCTRALWVIAKQNFPAEAVGKKCPPETKPKTNFIPRTMTAVAISTNASDQISKPSSNELVQTMKWKNKIAFLLMLLEQTPAQMGEGAVTWAKLVIPLVVHSAPKVRLRAAAALELGMPLLIEKQQEVAAITEALMSSKLIPELQKLFSSKNETNVLKLWPLFVRLLGKTLHRGGTFINSLLHLEELGFRSSSPVVKKIAFIAWKSLIDNFALNPDILCSTKRLKLLMQPLASIQVRTEVLLLTKLEVWWYLAVKLGPHFTANFEQVGIPLVQSTMITDSPAISLGTPARTMANQSISAAQTTPKTGPNAFASPASTPRLSLNSSVHASAVYPSIQLLGLEMLLHFLLGPDITAAAAQNKLQLSLEPLANPLITSPSFFCKHAGVLINSVRDGLITVGKEAADATLNLIWKNLIGFVTAAIETEDHLQTMAQLGLLWFFVSVETLVGCGLSGPTSPLAYSESILNVINQRATLVVNKEHLWRMWSIVVNPLTERITHTNEVNQGDALEHNFTAVHSALMLPITHLLTVKGFPQGTMKPLLRTWAELYRVFARCAALVATAEENVCCEELCVKMTPVLGNDALSHPLTLEAVVNVLTVIIECVNFSPYTPRFQQIINSPHTPSSWMRKKNKPLGNLTSYMKLLVQTVDSFHSQGDSEPLTDTPASSMVLVGTSIINILSMLFSNLSLATAIGESLSSLTRPISTFYQRTAKPQADVPKVYAILAHKLEKLLGEILTCLQSRYATAYDDELLEQLAPLLSVLFLHKNKQFRNQIAQFWNATFAKAATLNYPQELKALFCFAYFGCSDVLQSECSQLDTKISGLEVKSAGKRDSLLSRADELKEKHSAPVAVKLDFGSPKPSRRELVLDEEKSVDFVFIPPVPKQRVLTEHQKEVLRTKRVDIPAMYNNLDASQDATLFTQYSQSQEDSTDKPAPDEKTEEATNTPEATLEKQDQAPEERSEDQDEKMEKAPDAAQPDTEIQNNEENNVGSKMETESDSPNPEMDTPEDLVETLKAPDVSKEEPPGVEDVAMETEDSSVNVSNSSTSSDVVSGTPQKPSSRRQSFITLEKFTSLDGNTFSPVRLNTFMGSDSKALKSASQEAVEVEPKEAETPLERSRDTAVDNTIPMPEKPKRGRPKGRKSGSTPVVASKLEKSSEQSVEEKETKPKVEKNDISNSDGAEEDCIPDTQPVKPDSSECVNVEEVEKPQENLVSAKEETVSSVESKENTPPGELENQDNEGQASESQSSQNEPRRSSRRFSQPSRSLDCSESQESEEKGKIKKRGPKTMEEKAIERKASLYNVGQAQHQQASSPAASQTDTQLQGETSKRSNKAPGREDRVTRRSVSTIAVETASPCEAEEGSKEASQGRSRYQTRRSSQGLLSSIENSESDGSETRDDGQKTKKSGRGRKPSKIADSSDFKTEGKSQVVESAAVADQMEITDVENAIEQAVAEDGSTVVLQVPETKNTNETSAVLEPADVSGNFKNEQSVSFDQENKTYSINRTLDTESCSEPMQENKTCMIKSEMSSMSESMITEPSIGDFSTAHSDVFSASAKSENLHFCSHSKRGRGRRRSKVCNRCVADLQQDKDLSGVQDSEKQVLDPKELLSGMSSGGQQFDDSIFDPNAMSTPLLSKDPVFFSTSVNQLASGNELEEEKTTILGTVTLIEGVEQDTLVAATSELSEQTAVAIKETQVEGQQVLETKEVQSETKEHPEQESPTSEVEEEQQLVPLEEWTEDQQPMPDQEKKLEETVQPPEKHPDEVQGVVEEISEATQLEDDVFPTGVVASSLGLPEESLVLKQADSETLNLDSPPKQKGFDAAFLMEIGQSPSGTKPRGVWSPTASPSTSILKKGLKRPLEDDSPSPLHKNRRVSFANPIYQQELADDIDRRSPVVRPSSNGSPRSKGHSASITQQKFVTTPIKGLLCLSPRNLHSPGFKSSKKCLISEMSRESKPIPKDCVYPSLVGCSVPVEAILPQLTSSMWARGFGQLVRAKNVKTVGDLSALTAAEIKALPIRSPKLLNVKKVLRTYHEQQRKLRGDDYLKGFDETEKMTSETEDKEPVLNIEEEEEKLAAEFVGTPVPAAVMKPPSDLPSDVEALNTRFSSEDLGKYSGSQLFTMHQQMSGMLNNIVSNLHSRISSPSLESSD</sequence>
<feature type="compositionally biased region" description="Low complexity" evidence="30">
    <location>
        <begin position="2209"/>
        <end position="2222"/>
    </location>
</feature>
<keyword evidence="23" id="KW-0131">Cell cycle</keyword>
<dbReference type="InterPro" id="IPR057073">
    <property type="entry name" value="EGF_integrin_2"/>
</dbReference>
<feature type="compositionally biased region" description="Polar residues" evidence="30">
    <location>
        <begin position="1884"/>
        <end position="1895"/>
    </location>
</feature>
<dbReference type="EMBL" id="SCEB01214838">
    <property type="protein sequence ID" value="RXM32868.1"/>
    <property type="molecule type" value="Genomic_DNA"/>
</dbReference>
<dbReference type="Gene3D" id="3.10.100.10">
    <property type="entry name" value="Mannose-Binding Protein A, subunit A"/>
    <property type="match status" value="1"/>
</dbReference>
<dbReference type="InterPro" id="IPR015812">
    <property type="entry name" value="Integrin_bsu"/>
</dbReference>
<evidence type="ECO:0000256" key="8">
    <source>
        <dbReference type="ARBA" id="ARBA00022692"/>
    </source>
</evidence>
<evidence type="ECO:0000256" key="2">
    <source>
        <dbReference type="ARBA" id="ARBA00004251"/>
    </source>
</evidence>
<feature type="compositionally biased region" description="Basic and acidic residues" evidence="30">
    <location>
        <begin position="2191"/>
        <end position="2202"/>
    </location>
</feature>
<dbReference type="InterPro" id="IPR000538">
    <property type="entry name" value="Link_dom"/>
</dbReference>
<dbReference type="GO" id="GO:0005540">
    <property type="term" value="F:hyaluronic acid binding"/>
    <property type="evidence" value="ECO:0007669"/>
    <property type="project" value="InterPro"/>
</dbReference>
<feature type="domain" description="CUB" evidence="31">
    <location>
        <begin position="713"/>
        <end position="828"/>
    </location>
</feature>
<evidence type="ECO:0000256" key="23">
    <source>
        <dbReference type="ARBA" id="ARBA00023306"/>
    </source>
</evidence>
<feature type="compositionally biased region" description="Basic and acidic residues" evidence="30">
    <location>
        <begin position="2010"/>
        <end position="2026"/>
    </location>
</feature>
<dbReference type="Gene3D" id="2.60.120.290">
    <property type="entry name" value="Spermadhesin, CUB domain"/>
    <property type="match status" value="1"/>
</dbReference>
<feature type="compositionally biased region" description="Polar residues" evidence="30">
    <location>
        <begin position="2269"/>
        <end position="2292"/>
    </location>
</feature>
<keyword evidence="18" id="KW-0401">Integrin</keyword>
<accession>A0A444UCM8</accession>
<evidence type="ECO:0000256" key="5">
    <source>
        <dbReference type="ARBA" id="ARBA00022454"/>
    </source>
</evidence>
<evidence type="ECO:0000256" key="6">
    <source>
        <dbReference type="ARBA" id="ARBA00022475"/>
    </source>
</evidence>
<dbReference type="PROSITE" id="PS01180">
    <property type="entry name" value="CUB"/>
    <property type="match status" value="1"/>
</dbReference>
<dbReference type="FunFam" id="3.40.50.410:FF:000002">
    <property type="entry name" value="Integrin beta"/>
    <property type="match status" value="1"/>
</dbReference>
<dbReference type="CDD" id="cd03515">
    <property type="entry name" value="Link_domain_TSG_6_like"/>
    <property type="match status" value="1"/>
</dbReference>
<dbReference type="SUPFAM" id="SSF53300">
    <property type="entry name" value="vWA-like"/>
    <property type="match status" value="1"/>
</dbReference>
<dbReference type="Gene3D" id="3.40.50.410">
    <property type="entry name" value="von Willebrand factor, type A domain"/>
    <property type="match status" value="1"/>
</dbReference>
<evidence type="ECO:0000256" key="21">
    <source>
        <dbReference type="ARBA" id="ARBA00023180"/>
    </source>
</evidence>
<dbReference type="InterPro" id="IPR057243">
    <property type="entry name" value="Integrin_I-EGF_CS"/>
</dbReference>
<keyword evidence="17" id="KW-1133">Transmembrane helix</keyword>
<dbReference type="Pfam" id="PF23105">
    <property type="entry name" value="EGF_integrin"/>
    <property type="match status" value="1"/>
</dbReference>
<feature type="region of interest" description="Disordered" evidence="30">
    <location>
        <begin position="1998"/>
        <end position="2331"/>
    </location>
</feature>
<dbReference type="FunFam" id="3.10.100.10:FF:000001">
    <property type="entry name" value="Hyaluronan proteoglycan link protein 1"/>
    <property type="match status" value="1"/>
</dbReference>
<evidence type="ECO:0000256" key="20">
    <source>
        <dbReference type="ARBA" id="ARBA00023157"/>
    </source>
</evidence>
<dbReference type="PRINTS" id="PR01265">
    <property type="entry name" value="LINKMODULE"/>
</dbReference>
<dbReference type="Pfam" id="PF00431">
    <property type="entry name" value="CUB"/>
    <property type="match status" value="1"/>
</dbReference>
<feature type="compositionally biased region" description="Basic and acidic residues" evidence="30">
    <location>
        <begin position="2108"/>
        <end position="2131"/>
    </location>
</feature>
<feature type="region of interest" description="Disordered" evidence="30">
    <location>
        <begin position="2598"/>
        <end position="2666"/>
    </location>
</feature>
<evidence type="ECO:0000256" key="30">
    <source>
        <dbReference type="SAM" id="MobiDB-lite"/>
    </source>
</evidence>
<gene>
    <name evidence="33" type="ORF">EOD39_5909</name>
</gene>
<keyword evidence="6" id="KW-1003">Cell membrane</keyword>
<keyword evidence="12" id="KW-0378">Hydrolase</keyword>
<feature type="region of interest" description="Disordered" evidence="30">
    <location>
        <begin position="2732"/>
        <end position="2776"/>
    </location>
</feature>
<dbReference type="InterPro" id="IPR016201">
    <property type="entry name" value="PSI"/>
</dbReference>
<proteinExistence type="inferred from homology"/>
<dbReference type="InterPro" id="IPR016187">
    <property type="entry name" value="CTDL_fold"/>
</dbReference>
<feature type="compositionally biased region" description="Basic residues" evidence="30">
    <location>
        <begin position="2307"/>
        <end position="2317"/>
    </location>
</feature>
<evidence type="ECO:0000256" key="22">
    <source>
        <dbReference type="ARBA" id="ARBA00023242"/>
    </source>
</evidence>
<dbReference type="InterPro" id="IPR016186">
    <property type="entry name" value="C-type_lectin-like/link_sf"/>
</dbReference>
<feature type="compositionally biased region" description="Basic and acidic residues" evidence="30">
    <location>
        <begin position="2606"/>
        <end position="2620"/>
    </location>
</feature>
<dbReference type="FunFam" id="2.10.25.10:FF:000075">
    <property type="entry name" value="Integrin beta"/>
    <property type="match status" value="1"/>
</dbReference>
<protein>
    <recommendedName>
        <fullName evidence="25">Tumor necrosis factor-inducible gene 6 protein</fullName>
    </recommendedName>
    <alternativeName>
        <fullName evidence="27">TNF-stimulated gene 6 protein</fullName>
    </alternativeName>
    <alternativeName>
        <fullName evidence="26">Tumor necrosis factor alpha-induced protein 6</fullName>
    </alternativeName>
</protein>
<dbReference type="SUPFAM" id="SSF103575">
    <property type="entry name" value="Plexin repeat"/>
    <property type="match status" value="1"/>
</dbReference>
<dbReference type="PROSITE" id="PS50963">
    <property type="entry name" value="LINK_2"/>
    <property type="match status" value="1"/>
</dbReference>
<keyword evidence="5" id="KW-0158">Chromosome</keyword>
<dbReference type="FunFam" id="3.30.1680.10:FF:000002">
    <property type="entry name" value="Integrin beta"/>
    <property type="match status" value="1"/>
</dbReference>
<dbReference type="PROSITE" id="PS01241">
    <property type="entry name" value="LINK_1"/>
    <property type="match status" value="1"/>
</dbReference>
<dbReference type="SUPFAM" id="SSF49854">
    <property type="entry name" value="Spermadhesin, CUB domain"/>
    <property type="match status" value="1"/>
</dbReference>
<dbReference type="Pfam" id="PF17205">
    <property type="entry name" value="PSI_integrin"/>
    <property type="match status" value="1"/>
</dbReference>
<keyword evidence="16" id="KW-0779">Telomere</keyword>
<dbReference type="SUPFAM" id="SSF69179">
    <property type="entry name" value="Integrin domains"/>
    <property type="match status" value="3"/>
</dbReference>
<comment type="subunit">
    <text evidence="24">Interacts (via Link domain) with inter-alpha-inhibitor (I-alpha-I) component bikunin. Interacts with ITIH2/HC2; this interaction is required for transesterification of the HC to hyaluronan. Interacts (via Link and CUB domains) with ITIH1. Chondroitin sulfate may be required for the stability of the complex. Interacts (via Link domain) with various C-X-C and C-C chemokines including PF4, CXCL8, CXCL11, CXCL12, CCL2, CCL7, CCL19, CCL21, and CCL27; this interaction interferes with chemokine binding to glycosaminoglycans. Interacts (primarily via Link domain) with BMP2; this interaction is inhibited by hyaluronan. Interacts (via both Link and CUB domains) with TNFSF11. Interacts (via CUB domain) with FN1 (via type III repeats 9-14); this interaction enhances fibronectin fibril assembly. TNFAIP6 may act as a bridging molecule between FN1 and THBS1.</text>
</comment>
<evidence type="ECO:0000256" key="12">
    <source>
        <dbReference type="ARBA" id="ARBA00022801"/>
    </source>
</evidence>
<dbReference type="Gene3D" id="2.60.40.1510">
    <property type="entry name" value="ntegrin, alpha v. Chain A, domain 3"/>
    <property type="match status" value="2"/>
</dbReference>
<evidence type="ECO:0000256" key="16">
    <source>
        <dbReference type="ARBA" id="ARBA00022895"/>
    </source>
</evidence>
<dbReference type="GO" id="GO:0007155">
    <property type="term" value="P:cell adhesion"/>
    <property type="evidence" value="ECO:0007669"/>
    <property type="project" value="UniProtKB-KW"/>
</dbReference>
<evidence type="ECO:0000256" key="13">
    <source>
        <dbReference type="ARBA" id="ARBA00022837"/>
    </source>
</evidence>
<evidence type="ECO:0000256" key="14">
    <source>
        <dbReference type="ARBA" id="ARBA00022842"/>
    </source>
</evidence>
<reference evidence="33 34" key="1">
    <citation type="submission" date="2019-01" db="EMBL/GenBank/DDBJ databases">
        <title>Draft Genome and Complete Hox-Cluster Characterization of the Sterlet Sturgeon (Acipenser ruthenus).</title>
        <authorList>
            <person name="Wei Q."/>
        </authorList>
    </citation>
    <scope>NUCLEOTIDE SEQUENCE [LARGE SCALE GENOMIC DNA]</scope>
    <source>
        <strain evidence="33">WHYD16114868_AA</strain>
        <tissue evidence="33">Blood</tissue>
    </source>
</reference>
<keyword evidence="21" id="KW-0325">Glycoprotein</keyword>
<dbReference type="GO" id="GO:0016787">
    <property type="term" value="F:hydrolase activity"/>
    <property type="evidence" value="ECO:0007669"/>
    <property type="project" value="UniProtKB-KW"/>
</dbReference>
<keyword evidence="13" id="KW-0106">Calcium</keyword>
<dbReference type="InterPro" id="IPR032695">
    <property type="entry name" value="Integrin_dom_sf"/>
</dbReference>
<evidence type="ECO:0000256" key="11">
    <source>
        <dbReference type="ARBA" id="ARBA00022737"/>
    </source>
</evidence>
<evidence type="ECO:0000313" key="34">
    <source>
        <dbReference type="Proteomes" id="UP000289886"/>
    </source>
</evidence>
<evidence type="ECO:0000256" key="25">
    <source>
        <dbReference type="ARBA" id="ARBA00069597"/>
    </source>
</evidence>
<feature type="region of interest" description="Disordered" evidence="30">
    <location>
        <begin position="1827"/>
        <end position="1969"/>
    </location>
</feature>
<dbReference type="Pfam" id="PF18372">
    <property type="entry name" value="I-EGF_1"/>
    <property type="match status" value="1"/>
</dbReference>
<dbReference type="Pfam" id="PF12231">
    <property type="entry name" value="Rif1_N"/>
    <property type="match status" value="1"/>
</dbReference>
<keyword evidence="14" id="KW-0460">Magnesium</keyword>
<feature type="compositionally biased region" description="Basic and acidic residues" evidence="30">
    <location>
        <begin position="1834"/>
        <end position="1846"/>
    </location>
</feature>
<evidence type="ECO:0000256" key="4">
    <source>
        <dbReference type="ARBA" id="ARBA00007449"/>
    </source>
</evidence>
<evidence type="ECO:0000256" key="27">
    <source>
        <dbReference type="ARBA" id="ARBA00081068"/>
    </source>
</evidence>
<dbReference type="Gene3D" id="3.30.1680.10">
    <property type="entry name" value="ligand-binding face of the semaphorins, domain 2"/>
    <property type="match status" value="1"/>
</dbReference>
<evidence type="ECO:0000256" key="28">
    <source>
        <dbReference type="PROSITE-ProRule" id="PRU00059"/>
    </source>
</evidence>
<evidence type="ECO:0000256" key="26">
    <source>
        <dbReference type="ARBA" id="ARBA00077610"/>
    </source>
</evidence>
<evidence type="ECO:0000256" key="10">
    <source>
        <dbReference type="ARBA" id="ARBA00022729"/>
    </source>
</evidence>
<evidence type="ECO:0000259" key="31">
    <source>
        <dbReference type="PROSITE" id="PS01180"/>
    </source>
</evidence>
<comment type="caution">
    <text evidence="33">The sequence shown here is derived from an EMBL/GenBank/DDBJ whole genome shotgun (WGS) entry which is preliminary data.</text>
</comment>
<keyword evidence="20 29" id="KW-1015">Disulfide bond</keyword>
<dbReference type="InterPro" id="IPR033760">
    <property type="entry name" value="Integrin_beta_N"/>
</dbReference>
<evidence type="ECO:0000256" key="3">
    <source>
        <dbReference type="ARBA" id="ARBA00004574"/>
    </source>
</evidence>
<keyword evidence="15" id="KW-0130">Cell adhesion</keyword>
<dbReference type="InterPro" id="IPR036465">
    <property type="entry name" value="vWFA_dom_sf"/>
</dbReference>
<dbReference type="Gene3D" id="2.10.25.10">
    <property type="entry name" value="Laminin"/>
    <property type="match status" value="2"/>
</dbReference>
<comment type="subcellular location">
    <subcellularLocation>
        <location evidence="2">Cell membrane</location>
        <topology evidence="2">Single-pass type I membrane protein</topology>
    </subcellularLocation>
    <subcellularLocation>
        <location evidence="3">Chromosome</location>
        <location evidence="3">Telomere</location>
    </subcellularLocation>
    <subcellularLocation>
        <location evidence="1">Nucleus</location>
    </subcellularLocation>
</comment>
<dbReference type="SMART" id="SM00423">
    <property type="entry name" value="PSI"/>
    <property type="match status" value="1"/>
</dbReference>
<dbReference type="Proteomes" id="UP000289886">
    <property type="component" value="Unassembled WGS sequence"/>
</dbReference>
<dbReference type="PANTHER" id="PTHR22928">
    <property type="entry name" value="TELOMERE-ASSOCIATED PROTEIN RIF1"/>
    <property type="match status" value="1"/>
</dbReference>
<dbReference type="GO" id="GO:0005634">
    <property type="term" value="C:nucleus"/>
    <property type="evidence" value="ECO:0007669"/>
    <property type="project" value="UniProtKB-SubCell"/>
</dbReference>
<dbReference type="PRINTS" id="PR01186">
    <property type="entry name" value="INTEGRINB"/>
</dbReference>
<evidence type="ECO:0000256" key="17">
    <source>
        <dbReference type="ARBA" id="ARBA00022989"/>
    </source>
</evidence>
<dbReference type="SUPFAM" id="SSF48371">
    <property type="entry name" value="ARM repeat"/>
    <property type="match status" value="1"/>
</dbReference>
<dbReference type="PANTHER" id="PTHR22928:SF3">
    <property type="entry name" value="TELOMERE-ASSOCIATED PROTEIN RIF1"/>
    <property type="match status" value="1"/>
</dbReference>
<comment type="caution">
    <text evidence="28">Lacks conserved residue(s) required for the propagation of feature annotation.</text>
</comment>
<dbReference type="InterPro" id="IPR000859">
    <property type="entry name" value="CUB_dom"/>
</dbReference>
<evidence type="ECO:0000256" key="15">
    <source>
        <dbReference type="ARBA" id="ARBA00022889"/>
    </source>
</evidence>
<dbReference type="FunFam" id="2.60.120.290:FF:000005">
    <property type="entry name" value="Procollagen C-endopeptidase enhancer 1"/>
    <property type="match status" value="1"/>
</dbReference>
<feature type="compositionally biased region" description="Basic and acidic residues" evidence="30">
    <location>
        <begin position="1854"/>
        <end position="1864"/>
    </location>
</feature>
<evidence type="ECO:0000256" key="29">
    <source>
        <dbReference type="PROSITE-ProRule" id="PRU00323"/>
    </source>
</evidence>
<dbReference type="GO" id="GO:0005886">
    <property type="term" value="C:plasma membrane"/>
    <property type="evidence" value="ECO:0007669"/>
    <property type="project" value="UniProtKB-SubCell"/>
</dbReference>
<dbReference type="InterPro" id="IPR040622">
    <property type="entry name" value="EGF_integrin_1"/>
</dbReference>
<feature type="compositionally biased region" description="Polar residues" evidence="30">
    <location>
        <begin position="2800"/>
        <end position="2816"/>
    </location>
</feature>
<feature type="compositionally biased region" description="Polar residues" evidence="30">
    <location>
        <begin position="1958"/>
        <end position="1969"/>
    </location>
</feature>
<dbReference type="GO" id="GO:0046872">
    <property type="term" value="F:metal ion binding"/>
    <property type="evidence" value="ECO:0007669"/>
    <property type="project" value="UniProtKB-KW"/>
</dbReference>
<feature type="region of interest" description="Disordered" evidence="30">
    <location>
        <begin position="2789"/>
        <end position="2816"/>
    </location>
</feature>
<dbReference type="InterPro" id="IPR002369">
    <property type="entry name" value="Integrin_bsu_VWA"/>
</dbReference>
<evidence type="ECO:0000256" key="9">
    <source>
        <dbReference type="ARBA" id="ARBA00022723"/>
    </source>
</evidence>
<evidence type="ECO:0000256" key="18">
    <source>
        <dbReference type="ARBA" id="ARBA00023037"/>
    </source>
</evidence>
<organism evidence="33 34">
    <name type="scientific">Acipenser ruthenus</name>
    <name type="common">Sterlet sturgeon</name>
    <dbReference type="NCBI Taxonomy" id="7906"/>
    <lineage>
        <taxon>Eukaryota</taxon>
        <taxon>Metazoa</taxon>
        <taxon>Chordata</taxon>
        <taxon>Craniata</taxon>
        <taxon>Vertebrata</taxon>
        <taxon>Euteleostomi</taxon>
        <taxon>Actinopterygii</taxon>
        <taxon>Chondrostei</taxon>
        <taxon>Acipenseriformes</taxon>
        <taxon>Acipenseridae</taxon>
        <taxon>Acipenser</taxon>
    </lineage>
</organism>
<dbReference type="GO" id="GO:0140445">
    <property type="term" value="C:chromosome, telomeric repeat region"/>
    <property type="evidence" value="ECO:0007669"/>
    <property type="project" value="TreeGrafter"/>
</dbReference>
<dbReference type="InterPro" id="IPR016024">
    <property type="entry name" value="ARM-type_fold"/>
</dbReference>
<keyword evidence="11" id="KW-0677">Repeat</keyword>
<feature type="disulfide bond" evidence="29">
    <location>
        <begin position="636"/>
        <end position="705"/>
    </location>
</feature>
<dbReference type="SMART" id="SM00187">
    <property type="entry name" value="INB"/>
    <property type="match status" value="1"/>
</dbReference>
<keyword evidence="7" id="KW-0245">EGF-like domain</keyword>
<evidence type="ECO:0000256" key="24">
    <source>
        <dbReference type="ARBA" id="ARBA00064571"/>
    </source>
</evidence>
<feature type="compositionally biased region" description="Polar residues" evidence="30">
    <location>
        <begin position="2143"/>
        <end position="2155"/>
    </location>
</feature>
<dbReference type="GO" id="GO:0007229">
    <property type="term" value="P:integrin-mediated signaling pathway"/>
    <property type="evidence" value="ECO:0007669"/>
    <property type="project" value="UniProtKB-KW"/>
</dbReference>
<keyword evidence="8" id="KW-0812">Transmembrane</keyword>
<dbReference type="CDD" id="cd00041">
    <property type="entry name" value="CUB"/>
    <property type="match status" value="1"/>
</dbReference>
<comment type="similarity">
    <text evidence="4">Belongs to the integrin beta chain family.</text>
</comment>
<evidence type="ECO:0000256" key="19">
    <source>
        <dbReference type="ARBA" id="ARBA00023136"/>
    </source>
</evidence>
<keyword evidence="34" id="KW-1185">Reference proteome</keyword>
<evidence type="ECO:0000313" key="33">
    <source>
        <dbReference type="EMBL" id="RXM32868.1"/>
    </source>
</evidence>
<evidence type="ECO:0000256" key="7">
    <source>
        <dbReference type="ARBA" id="ARBA00022536"/>
    </source>
</evidence>